<accession>A0A9P0JJT3</accession>
<gene>
    <name evidence="1" type="ORF">ACAOBT_LOCUS710</name>
</gene>
<dbReference type="AlphaFoldDB" id="A0A9P0JJT3"/>
<evidence type="ECO:0000313" key="1">
    <source>
        <dbReference type="EMBL" id="CAH1954719.1"/>
    </source>
</evidence>
<proteinExistence type="predicted"/>
<protein>
    <submittedName>
        <fullName evidence="1">Uncharacterized protein</fullName>
    </submittedName>
</protein>
<reference evidence="1" key="1">
    <citation type="submission" date="2022-03" db="EMBL/GenBank/DDBJ databases">
        <authorList>
            <person name="Sayadi A."/>
        </authorList>
    </citation>
    <scope>NUCLEOTIDE SEQUENCE</scope>
</reference>
<keyword evidence="2" id="KW-1185">Reference proteome</keyword>
<sequence length="39" mass="4512">MFNTFHLRIGLSKLSTKVGSLQRITSNIDRWSIVTQYSL</sequence>
<dbReference type="EMBL" id="CAKOFQ010006655">
    <property type="protein sequence ID" value="CAH1954719.1"/>
    <property type="molecule type" value="Genomic_DNA"/>
</dbReference>
<organism evidence="1 2">
    <name type="scientific">Acanthoscelides obtectus</name>
    <name type="common">Bean weevil</name>
    <name type="synonym">Bruchus obtectus</name>
    <dbReference type="NCBI Taxonomy" id="200917"/>
    <lineage>
        <taxon>Eukaryota</taxon>
        <taxon>Metazoa</taxon>
        <taxon>Ecdysozoa</taxon>
        <taxon>Arthropoda</taxon>
        <taxon>Hexapoda</taxon>
        <taxon>Insecta</taxon>
        <taxon>Pterygota</taxon>
        <taxon>Neoptera</taxon>
        <taxon>Endopterygota</taxon>
        <taxon>Coleoptera</taxon>
        <taxon>Polyphaga</taxon>
        <taxon>Cucujiformia</taxon>
        <taxon>Chrysomeloidea</taxon>
        <taxon>Chrysomelidae</taxon>
        <taxon>Bruchinae</taxon>
        <taxon>Bruchini</taxon>
        <taxon>Acanthoscelides</taxon>
    </lineage>
</organism>
<dbReference type="Proteomes" id="UP001152888">
    <property type="component" value="Unassembled WGS sequence"/>
</dbReference>
<name>A0A9P0JJT3_ACAOB</name>
<comment type="caution">
    <text evidence="1">The sequence shown here is derived from an EMBL/GenBank/DDBJ whole genome shotgun (WGS) entry which is preliminary data.</text>
</comment>
<evidence type="ECO:0000313" key="2">
    <source>
        <dbReference type="Proteomes" id="UP001152888"/>
    </source>
</evidence>